<feature type="domain" description="4Fe-4S ferredoxin-type" evidence="4">
    <location>
        <begin position="1"/>
        <end position="35"/>
    </location>
</feature>
<evidence type="ECO:0000256" key="1">
    <source>
        <dbReference type="ARBA" id="ARBA00022723"/>
    </source>
</evidence>
<evidence type="ECO:0000259" key="4">
    <source>
        <dbReference type="PROSITE" id="PS51379"/>
    </source>
</evidence>
<dbReference type="GO" id="GO:0051536">
    <property type="term" value="F:iron-sulfur cluster binding"/>
    <property type="evidence" value="ECO:0007669"/>
    <property type="project" value="UniProtKB-KW"/>
</dbReference>
<dbReference type="AlphaFoldDB" id="A0A1C0ABG3"/>
<protein>
    <submittedName>
        <fullName evidence="5">Adenylylsulfate reductase</fullName>
    </submittedName>
</protein>
<keyword evidence="2" id="KW-0408">Iron</keyword>
<keyword evidence="3" id="KW-0411">Iron-sulfur</keyword>
<accession>A0A1C0ABG3</accession>
<dbReference type="InterPro" id="IPR017896">
    <property type="entry name" value="4Fe4S_Fe-S-bd"/>
</dbReference>
<reference evidence="6" key="1">
    <citation type="submission" date="2016-07" db="EMBL/GenBank/DDBJ databases">
        <authorList>
            <person name="Florea S."/>
            <person name="Webb J.S."/>
            <person name="Jaromczyk J."/>
            <person name="Schardl C.L."/>
        </authorList>
    </citation>
    <scope>NUCLEOTIDE SEQUENCE [LARGE SCALE GENOMIC DNA]</scope>
    <source>
        <strain evidence="6">Z6</strain>
    </source>
</reference>
<name>A0A1C0ABG3_9FIRM</name>
<evidence type="ECO:0000313" key="5">
    <source>
        <dbReference type="EMBL" id="OCL27701.1"/>
    </source>
</evidence>
<sequence>MAVKIDKSLCNGCGSCKESRCVRVCPGNLLYKNDSNQAEIRDKRECWDCAACVKECPRQAIAMYLPAEIGGRGSTLQAQDLGDKIVWKLKKLDGSIEEFNIQNKLLFNSNL</sequence>
<dbReference type="RefSeq" id="WP_068715708.1">
    <property type="nucleotide sequence ID" value="NZ_LWDV01000007.1"/>
</dbReference>
<comment type="caution">
    <text evidence="5">The sequence shown here is derived from an EMBL/GenBank/DDBJ whole genome shotgun (WGS) entry which is preliminary data.</text>
</comment>
<dbReference type="SUPFAM" id="SSF54862">
    <property type="entry name" value="4Fe-4S ferredoxins"/>
    <property type="match status" value="1"/>
</dbReference>
<evidence type="ECO:0000256" key="2">
    <source>
        <dbReference type="ARBA" id="ARBA00023004"/>
    </source>
</evidence>
<dbReference type="EMBL" id="LWDV01000007">
    <property type="protein sequence ID" value="OCL27701.1"/>
    <property type="molecule type" value="Genomic_DNA"/>
</dbReference>
<evidence type="ECO:0000256" key="3">
    <source>
        <dbReference type="ARBA" id="ARBA00023014"/>
    </source>
</evidence>
<gene>
    <name evidence="5" type="ORF">U472_03880</name>
</gene>
<dbReference type="PROSITE" id="PS51379">
    <property type="entry name" value="4FE4S_FER_2"/>
    <property type="match status" value="2"/>
</dbReference>
<dbReference type="OrthoDB" id="9807879at2"/>
<dbReference type="Pfam" id="PF13187">
    <property type="entry name" value="Fer4_9"/>
    <property type="match status" value="1"/>
</dbReference>
<dbReference type="Proteomes" id="UP000093514">
    <property type="component" value="Unassembled WGS sequence"/>
</dbReference>
<keyword evidence="6" id="KW-1185">Reference proteome</keyword>
<proteinExistence type="predicted"/>
<dbReference type="Gene3D" id="3.30.70.20">
    <property type="match status" value="1"/>
</dbReference>
<feature type="domain" description="4Fe-4S ferredoxin-type" evidence="4">
    <location>
        <begin position="36"/>
        <end position="66"/>
    </location>
</feature>
<dbReference type="PROSITE" id="PS00198">
    <property type="entry name" value="4FE4S_FER_1"/>
    <property type="match status" value="1"/>
</dbReference>
<dbReference type="GO" id="GO:0046872">
    <property type="term" value="F:metal ion binding"/>
    <property type="evidence" value="ECO:0007669"/>
    <property type="project" value="UniProtKB-KW"/>
</dbReference>
<organism evidence="5 6">
    <name type="scientific">Orenia metallireducens</name>
    <dbReference type="NCBI Taxonomy" id="1413210"/>
    <lineage>
        <taxon>Bacteria</taxon>
        <taxon>Bacillati</taxon>
        <taxon>Bacillota</taxon>
        <taxon>Clostridia</taxon>
        <taxon>Halanaerobiales</taxon>
        <taxon>Halobacteroidaceae</taxon>
        <taxon>Orenia</taxon>
    </lineage>
</organism>
<reference evidence="5 6" key="2">
    <citation type="submission" date="2016-08" db="EMBL/GenBank/DDBJ databases">
        <title>Orenia metallireducens sp. nov. strain Z6, a Novel Metal-reducing Firmicute from the Deep Subsurface.</title>
        <authorList>
            <person name="Maxim B.I."/>
            <person name="Kenneth K."/>
            <person name="Flynn T.M."/>
            <person name="Oloughlin E.J."/>
            <person name="Locke R.A."/>
            <person name="Weber J.R."/>
            <person name="Egan S.M."/>
            <person name="Mackie R.I."/>
            <person name="Cann I.K."/>
        </authorList>
    </citation>
    <scope>NUCLEOTIDE SEQUENCE [LARGE SCALE GENOMIC DNA]</scope>
    <source>
        <strain evidence="5 6">Z6</strain>
    </source>
</reference>
<evidence type="ECO:0000313" key="6">
    <source>
        <dbReference type="Proteomes" id="UP000093514"/>
    </source>
</evidence>
<dbReference type="InterPro" id="IPR017900">
    <property type="entry name" value="4Fe4S_Fe_S_CS"/>
</dbReference>
<keyword evidence="1" id="KW-0479">Metal-binding</keyword>